<reference evidence="1 2" key="1">
    <citation type="submission" date="2018-06" db="EMBL/GenBank/DDBJ databases">
        <title>Genomic Encyclopedia of Archaeal and Bacterial Type Strains, Phase II (KMG-II): from individual species to whole genera.</title>
        <authorList>
            <person name="Goeker M."/>
        </authorList>
    </citation>
    <scope>NUCLEOTIDE SEQUENCE [LARGE SCALE GENOMIC DNA]</scope>
    <source>
        <strain evidence="1 2">DSM 27372</strain>
    </source>
</reference>
<evidence type="ECO:0000313" key="1">
    <source>
        <dbReference type="EMBL" id="PYF73856.1"/>
    </source>
</evidence>
<accession>A0A318UBU9</accession>
<sequence>MKYRFLLIFCLTLVSFYGYGQKAYEAVYYKGRLGDKIIRFVLGNGYIGASELKLYLQKKPILFYPEMGVPDQKKQIRFEAFRTGRKDYFILDHMEDVYEQSPSSISGKYCSGGKIRKIQLYRLR</sequence>
<evidence type="ECO:0000313" key="2">
    <source>
        <dbReference type="Proteomes" id="UP000248198"/>
    </source>
</evidence>
<comment type="caution">
    <text evidence="1">The sequence shown here is derived from an EMBL/GenBank/DDBJ whole genome shotgun (WGS) entry which is preliminary data.</text>
</comment>
<organism evidence="1 2">
    <name type="scientific">Pedobacter nutrimenti</name>
    <dbReference type="NCBI Taxonomy" id="1241337"/>
    <lineage>
        <taxon>Bacteria</taxon>
        <taxon>Pseudomonadati</taxon>
        <taxon>Bacteroidota</taxon>
        <taxon>Sphingobacteriia</taxon>
        <taxon>Sphingobacteriales</taxon>
        <taxon>Sphingobacteriaceae</taxon>
        <taxon>Pedobacter</taxon>
    </lineage>
</organism>
<proteinExistence type="predicted"/>
<dbReference type="AlphaFoldDB" id="A0A318UBU9"/>
<dbReference type="EMBL" id="QKLU01000004">
    <property type="protein sequence ID" value="PYF73856.1"/>
    <property type="molecule type" value="Genomic_DNA"/>
</dbReference>
<keyword evidence="2" id="KW-1185">Reference proteome</keyword>
<dbReference type="Proteomes" id="UP000248198">
    <property type="component" value="Unassembled WGS sequence"/>
</dbReference>
<dbReference type="RefSeq" id="WP_110830526.1">
    <property type="nucleotide sequence ID" value="NZ_QKLU01000004.1"/>
</dbReference>
<dbReference type="OrthoDB" id="772659at2"/>
<gene>
    <name evidence="1" type="ORF">B0O44_10426</name>
</gene>
<protein>
    <submittedName>
        <fullName evidence="1">Uncharacterized protein</fullName>
    </submittedName>
</protein>
<name>A0A318UBU9_9SPHI</name>